<dbReference type="EMBL" id="LAZR01005434">
    <property type="protein sequence ID" value="KKM99982.1"/>
    <property type="molecule type" value="Genomic_DNA"/>
</dbReference>
<feature type="non-terminal residue" evidence="1">
    <location>
        <position position="1"/>
    </location>
</feature>
<reference evidence="1" key="1">
    <citation type="journal article" date="2015" name="Nature">
        <title>Complex archaea that bridge the gap between prokaryotes and eukaryotes.</title>
        <authorList>
            <person name="Spang A."/>
            <person name="Saw J.H."/>
            <person name="Jorgensen S.L."/>
            <person name="Zaremba-Niedzwiedzka K."/>
            <person name="Martijn J."/>
            <person name="Lind A.E."/>
            <person name="van Eijk R."/>
            <person name="Schleper C."/>
            <person name="Guy L."/>
            <person name="Ettema T.J."/>
        </authorList>
    </citation>
    <scope>NUCLEOTIDE SEQUENCE</scope>
</reference>
<proteinExistence type="predicted"/>
<name>A0A0F9Q3M7_9ZZZZ</name>
<dbReference type="AlphaFoldDB" id="A0A0F9Q3M7"/>
<sequence length="55" mass="6089">SNSSSDIACIFAFSCKEFLKRIADDQMSYVGDGPTNDGNVMGWLSRFFISALMPF</sequence>
<organism evidence="1">
    <name type="scientific">marine sediment metagenome</name>
    <dbReference type="NCBI Taxonomy" id="412755"/>
    <lineage>
        <taxon>unclassified sequences</taxon>
        <taxon>metagenomes</taxon>
        <taxon>ecological metagenomes</taxon>
    </lineage>
</organism>
<accession>A0A0F9Q3M7</accession>
<comment type="caution">
    <text evidence="1">The sequence shown here is derived from an EMBL/GenBank/DDBJ whole genome shotgun (WGS) entry which is preliminary data.</text>
</comment>
<evidence type="ECO:0000313" key="1">
    <source>
        <dbReference type="EMBL" id="KKM99982.1"/>
    </source>
</evidence>
<gene>
    <name evidence="1" type="ORF">LCGC14_1142330</name>
</gene>
<protein>
    <submittedName>
        <fullName evidence="1">Uncharacterized protein</fullName>
    </submittedName>
</protein>